<organism evidence="2 3">
    <name type="scientific">Glarea lozoyensis (strain ATCC 20868 / MF5171)</name>
    <dbReference type="NCBI Taxonomy" id="1116229"/>
    <lineage>
        <taxon>Eukaryota</taxon>
        <taxon>Fungi</taxon>
        <taxon>Dikarya</taxon>
        <taxon>Ascomycota</taxon>
        <taxon>Pezizomycotina</taxon>
        <taxon>Leotiomycetes</taxon>
        <taxon>Helotiales</taxon>
        <taxon>Helotiaceae</taxon>
        <taxon>Glarea</taxon>
    </lineage>
</organism>
<evidence type="ECO:0000313" key="3">
    <source>
        <dbReference type="Proteomes" id="UP000016922"/>
    </source>
</evidence>
<dbReference type="EMBL" id="KE145354">
    <property type="protein sequence ID" value="EPE35666.1"/>
    <property type="molecule type" value="Genomic_DNA"/>
</dbReference>
<keyword evidence="3" id="KW-1185">Reference proteome</keyword>
<evidence type="ECO:0000313" key="2">
    <source>
        <dbReference type="EMBL" id="EPE35666.1"/>
    </source>
</evidence>
<feature type="compositionally biased region" description="Low complexity" evidence="1">
    <location>
        <begin position="15"/>
        <end position="62"/>
    </location>
</feature>
<accession>S3DUN1</accession>
<feature type="region of interest" description="Disordered" evidence="1">
    <location>
        <begin position="1"/>
        <end position="79"/>
    </location>
</feature>
<feature type="compositionally biased region" description="Basic residues" evidence="1">
    <location>
        <begin position="1"/>
        <end position="11"/>
    </location>
</feature>
<proteinExistence type="predicted"/>
<feature type="compositionally biased region" description="Basic and acidic residues" evidence="1">
    <location>
        <begin position="68"/>
        <end position="79"/>
    </location>
</feature>
<dbReference type="RefSeq" id="XP_008077745.1">
    <property type="nucleotide sequence ID" value="XM_008079554.1"/>
</dbReference>
<protein>
    <submittedName>
        <fullName evidence="2">Uncharacterized protein</fullName>
    </submittedName>
</protein>
<dbReference type="AlphaFoldDB" id="S3DUN1"/>
<name>S3DUN1_GLAL2</name>
<dbReference type="GeneID" id="19470407"/>
<dbReference type="HOGENOM" id="CLU_1627200_0_0_1"/>
<dbReference type="OrthoDB" id="3562933at2759"/>
<sequence length="163" mass="18278">MPLKDRFRRAIGRTPSAPTSLNSSRSTSNSQLSTSTSTSPPTPSITLTKTTSTTARLTKSLTWRTSKPKQDKREKALEEWEKYDHREWVTPSRVTRHKSKHHQDILRGFEINFGKEGRKGSGSIWSGVSPGQSRRASWQSSRAPLGQSALSRVGSRTEARIEE</sequence>
<evidence type="ECO:0000256" key="1">
    <source>
        <dbReference type="SAM" id="MobiDB-lite"/>
    </source>
</evidence>
<dbReference type="Proteomes" id="UP000016922">
    <property type="component" value="Unassembled WGS sequence"/>
</dbReference>
<dbReference type="KEGG" id="glz:GLAREA_11366"/>
<gene>
    <name evidence="2" type="ORF">GLAREA_11366</name>
</gene>
<reference evidence="2 3" key="1">
    <citation type="journal article" date="2013" name="BMC Genomics">
        <title>Genomics-driven discovery of the pneumocandin biosynthetic gene cluster in the fungus Glarea lozoyensis.</title>
        <authorList>
            <person name="Chen L."/>
            <person name="Yue Q."/>
            <person name="Zhang X."/>
            <person name="Xiang M."/>
            <person name="Wang C."/>
            <person name="Li S."/>
            <person name="Che Y."/>
            <person name="Ortiz-Lopez F.J."/>
            <person name="Bills G.F."/>
            <person name="Liu X."/>
            <person name="An Z."/>
        </authorList>
    </citation>
    <scope>NUCLEOTIDE SEQUENCE [LARGE SCALE GENOMIC DNA]</scope>
    <source>
        <strain evidence="3">ATCC 20868 / MF5171</strain>
    </source>
</reference>
<feature type="compositionally biased region" description="Low complexity" evidence="1">
    <location>
        <begin position="132"/>
        <end position="143"/>
    </location>
</feature>
<feature type="region of interest" description="Disordered" evidence="1">
    <location>
        <begin position="115"/>
        <end position="163"/>
    </location>
</feature>